<feature type="compositionally biased region" description="Polar residues" evidence="1">
    <location>
        <begin position="69"/>
        <end position="80"/>
    </location>
</feature>
<evidence type="ECO:0000313" key="3">
    <source>
        <dbReference type="Proteomes" id="UP000006753"/>
    </source>
</evidence>
<dbReference type="KEGG" id="mbe:MBM_08869"/>
<organism evidence="2 3">
    <name type="scientific">Marssonina brunnea f. sp. multigermtubi (strain MB_m1)</name>
    <name type="common">Marssonina leaf spot fungus</name>
    <dbReference type="NCBI Taxonomy" id="1072389"/>
    <lineage>
        <taxon>Eukaryota</taxon>
        <taxon>Fungi</taxon>
        <taxon>Dikarya</taxon>
        <taxon>Ascomycota</taxon>
        <taxon>Pezizomycotina</taxon>
        <taxon>Leotiomycetes</taxon>
        <taxon>Helotiales</taxon>
        <taxon>Drepanopezizaceae</taxon>
        <taxon>Drepanopeziza</taxon>
    </lineage>
</organism>
<sequence>MYVWTRARSSAIADDGSACQDGHLSASPLRLLWCFHFLWCVLLARLEKLYMFWPRTVNMIVSRPESLGMVTSETSETGESGRQADCLSDSGDKKKKKKKKKTEPSIWQCRLILRVERRANVLDCMPIGEEIESRDPPGDISSQRNEKFAIYGKEDTFSKVSLLLRSSGIKPGYALIMHILADKDDLTQLRVIVGTETSVRSETSNFGKPLKLGSLELRKPDSPPIRPGESGGQARNNVIANYDSTWLEPTKCGGALVRAPSYDLKGCFACLEDWGDKEERTVLDDR</sequence>
<feature type="region of interest" description="Disordered" evidence="1">
    <location>
        <begin position="69"/>
        <end position="99"/>
    </location>
</feature>
<proteinExistence type="predicted"/>
<dbReference type="STRING" id="1072389.K1W780"/>
<dbReference type="InParanoid" id="K1W780"/>
<protein>
    <submittedName>
        <fullName evidence="2">Nitrate reductase</fullName>
    </submittedName>
</protein>
<dbReference type="AlphaFoldDB" id="K1W780"/>
<dbReference type="Proteomes" id="UP000006753">
    <property type="component" value="Unassembled WGS sequence"/>
</dbReference>
<keyword evidence="3" id="KW-1185">Reference proteome</keyword>
<dbReference type="EMBL" id="JH921453">
    <property type="protein sequence ID" value="EKD12915.1"/>
    <property type="molecule type" value="Genomic_DNA"/>
</dbReference>
<dbReference type="HOGENOM" id="CLU_973421_0_0_1"/>
<name>K1W780_MARBU</name>
<accession>K1W780</accession>
<evidence type="ECO:0000313" key="2">
    <source>
        <dbReference type="EMBL" id="EKD12915.1"/>
    </source>
</evidence>
<reference evidence="2 3" key="1">
    <citation type="journal article" date="2012" name="BMC Genomics">
        <title>Sequencing the genome of Marssonina brunnea reveals fungus-poplar co-evolution.</title>
        <authorList>
            <person name="Zhu S."/>
            <person name="Cao Y.-Z."/>
            <person name="Jiang C."/>
            <person name="Tan B.-Y."/>
            <person name="Wang Z."/>
            <person name="Feng S."/>
            <person name="Zhang L."/>
            <person name="Su X.-H."/>
            <person name="Brejova B."/>
            <person name="Vinar T."/>
            <person name="Xu M."/>
            <person name="Wang M.-X."/>
            <person name="Zhang S.-G."/>
            <person name="Huang M.-R."/>
            <person name="Wu R."/>
            <person name="Zhou Y."/>
        </authorList>
    </citation>
    <scope>NUCLEOTIDE SEQUENCE [LARGE SCALE GENOMIC DNA]</scope>
    <source>
        <strain evidence="2 3">MB_m1</strain>
    </source>
</reference>
<evidence type="ECO:0000256" key="1">
    <source>
        <dbReference type="SAM" id="MobiDB-lite"/>
    </source>
</evidence>
<dbReference type="OrthoDB" id="4778560at2759"/>
<gene>
    <name evidence="2" type="ORF">MBM_08869</name>
</gene>